<feature type="compositionally biased region" description="Polar residues" evidence="1">
    <location>
        <begin position="237"/>
        <end position="265"/>
    </location>
</feature>
<accession>A0AA96VBD1</accession>
<evidence type="ECO:0000313" key="4">
    <source>
        <dbReference type="Proteomes" id="UP001303587"/>
    </source>
</evidence>
<feature type="transmembrane region" description="Helical" evidence="2">
    <location>
        <begin position="281"/>
        <end position="302"/>
    </location>
</feature>
<reference evidence="3 4" key="1">
    <citation type="submission" date="2023-07" db="EMBL/GenBank/DDBJ databases">
        <title>Closed genoem sequence of Methanosarcinaceae archaeon Ac7.</title>
        <authorList>
            <person name="Poehlein A."/>
            <person name="Protasov E."/>
            <person name="Platt K."/>
            <person name="Reeh H."/>
            <person name="Daniel R."/>
            <person name="Brune A."/>
        </authorList>
    </citation>
    <scope>NUCLEOTIDE SEQUENCE [LARGE SCALE GENOMIC DNA]</scope>
    <source>
        <strain evidence="3 4">Ac7</strain>
    </source>
</reference>
<dbReference type="EMBL" id="CP131060">
    <property type="protein sequence ID" value="WNY25006.1"/>
    <property type="molecule type" value="Genomic_DNA"/>
</dbReference>
<evidence type="ECO:0000256" key="2">
    <source>
        <dbReference type="SAM" id="Phobius"/>
    </source>
</evidence>
<dbReference type="InterPro" id="IPR013783">
    <property type="entry name" value="Ig-like_fold"/>
</dbReference>
<evidence type="ECO:0000313" key="3">
    <source>
        <dbReference type="EMBL" id="WNY25006.1"/>
    </source>
</evidence>
<dbReference type="Proteomes" id="UP001303587">
    <property type="component" value="Chromosome"/>
</dbReference>
<keyword evidence="2" id="KW-0812">Transmembrane</keyword>
<protein>
    <submittedName>
        <fullName evidence="3">Uncharacterized protein</fullName>
    </submittedName>
</protein>
<name>A0AA96VBD1_9EURY</name>
<proteinExistence type="predicted"/>
<organism evidence="3 4">
    <name type="scientific">Methanolapillus millepedarum</name>
    <dbReference type="NCBI Taxonomy" id="3028296"/>
    <lineage>
        <taxon>Archaea</taxon>
        <taxon>Methanobacteriati</taxon>
        <taxon>Methanobacteriota</taxon>
        <taxon>Stenosarchaea group</taxon>
        <taxon>Methanomicrobia</taxon>
        <taxon>Methanosarcinales</taxon>
        <taxon>Methanosarcinaceae</taxon>
        <taxon>Methanolapillus</taxon>
    </lineage>
</organism>
<keyword evidence="2" id="KW-0472">Membrane</keyword>
<dbReference type="AlphaFoldDB" id="A0AA96VBD1"/>
<sequence>MTKFSSMKTLSFLLLFAMAIQIFFIPLTAAVPSPITGQPQNQAVFETENASFTVTFSGIVSLYQWQVRHNGGDFVSVSDGCGGNTGMYEIKTTADMNGWEYKVAIDDDNGRTHHSSSAALIVFSNPSDKNISEHESATFEVTENSSYDYAWLEDRGDGSGFLPLLGSSGYQFSIPDATSDMNGYKYKVQISGPGINDYIESGAATLTVNNGPVNKISSSGGYGTENVKIIDKRVTSAPLTQNTNPAPSNNKSEEMNPNQNEQPVVSNEPVEKESQSALRTIVAVIFFVLIAGVLIVIAMNMFKKK</sequence>
<feature type="region of interest" description="Disordered" evidence="1">
    <location>
        <begin position="233"/>
        <end position="271"/>
    </location>
</feature>
<dbReference type="Gene3D" id="2.60.40.10">
    <property type="entry name" value="Immunoglobulins"/>
    <property type="match status" value="1"/>
</dbReference>
<keyword evidence="4" id="KW-1185">Reference proteome</keyword>
<evidence type="ECO:0000256" key="1">
    <source>
        <dbReference type="SAM" id="MobiDB-lite"/>
    </source>
</evidence>
<keyword evidence="2" id="KW-1133">Transmembrane helix</keyword>
<gene>
    <name evidence="3" type="ORF">MsAc7_05380</name>
</gene>